<evidence type="ECO:0000313" key="1">
    <source>
        <dbReference type="EMBL" id="MBP1838775.1"/>
    </source>
</evidence>
<evidence type="ECO:0000313" key="2">
    <source>
        <dbReference type="EMBL" id="MDQ0335275.1"/>
    </source>
</evidence>
<dbReference type="Proteomes" id="UP001138672">
    <property type="component" value="Unassembled WGS sequence"/>
</dbReference>
<evidence type="ECO:0000313" key="4">
    <source>
        <dbReference type="Proteomes" id="UP001231587"/>
    </source>
</evidence>
<evidence type="ECO:0000313" key="3">
    <source>
        <dbReference type="Proteomes" id="UP001138672"/>
    </source>
</evidence>
<comment type="caution">
    <text evidence="1">The sequence shown here is derived from an EMBL/GenBank/DDBJ whole genome shotgun (WGS) entry which is preliminary data.</text>
</comment>
<gene>
    <name evidence="1" type="ORF">J2Z56_000671</name>
    <name evidence="2" type="ORF">J2Z57_001721</name>
</gene>
<dbReference type="Gene3D" id="3.40.50.300">
    <property type="entry name" value="P-loop containing nucleotide triphosphate hydrolases"/>
    <property type="match status" value="1"/>
</dbReference>
<dbReference type="EMBL" id="JAUSUU010000004">
    <property type="protein sequence ID" value="MDQ0335275.1"/>
    <property type="molecule type" value="Genomic_DNA"/>
</dbReference>
<dbReference type="OrthoDB" id="835620at2"/>
<keyword evidence="4" id="KW-1185">Reference proteome</keyword>
<protein>
    <submittedName>
        <fullName evidence="1">DNA replication protein DnaC</fullName>
    </submittedName>
</protein>
<reference evidence="1" key="1">
    <citation type="submission" date="2021-03" db="EMBL/GenBank/DDBJ databases">
        <title>Genomic Encyclopedia of Type Strains, Phase IV (KMG-IV): sequencing the most valuable type-strain genomes for metagenomic binning, comparative biology and taxonomic classification.</title>
        <authorList>
            <person name="Goeker M."/>
        </authorList>
    </citation>
    <scope>NUCLEOTIDE SEQUENCE</scope>
    <source>
        <strain evidence="1">DSM 15523</strain>
        <strain evidence="2 4">DSM 16476</strain>
    </source>
</reference>
<name>A0A9X1CB26_9FLAO</name>
<dbReference type="AlphaFoldDB" id="A0A9X1CB26"/>
<organism evidence="1 3">
    <name type="scientific">Formosa algae</name>
    <dbReference type="NCBI Taxonomy" id="225843"/>
    <lineage>
        <taxon>Bacteria</taxon>
        <taxon>Pseudomonadati</taxon>
        <taxon>Bacteroidota</taxon>
        <taxon>Flavobacteriia</taxon>
        <taxon>Flavobacteriales</taxon>
        <taxon>Flavobacteriaceae</taxon>
        <taxon>Formosa</taxon>
    </lineage>
</organism>
<accession>A0A9X1CB26</accession>
<proteinExistence type="predicted"/>
<sequence>MSIQNDFKKFFIQTANELLMKRENRKFEIDENNQYALDFFTSYFSDNNKLEKLGGKPHKGIFLYGNYGTGKSLFFETLEKVYELYKNPKYRVKTIHTIELVDMARREFANSHQLAPNDKSIIENYSRGSILFEDLDAESKINHFGNIKDIMSELIQLRYFNSRRAKCITHITSNLTLEEVKARYGERVSDRCYEMFNFINLGGDSRRK</sequence>
<dbReference type="RefSeq" id="WP_057782155.1">
    <property type="nucleotide sequence ID" value="NZ_JAGGJQ010000001.1"/>
</dbReference>
<dbReference type="Proteomes" id="UP001231587">
    <property type="component" value="Unassembled WGS sequence"/>
</dbReference>
<dbReference type="EMBL" id="JAGGJQ010000001">
    <property type="protein sequence ID" value="MBP1838775.1"/>
    <property type="molecule type" value="Genomic_DNA"/>
</dbReference>
<dbReference type="SUPFAM" id="SSF52540">
    <property type="entry name" value="P-loop containing nucleoside triphosphate hydrolases"/>
    <property type="match status" value="1"/>
</dbReference>
<dbReference type="InterPro" id="IPR027417">
    <property type="entry name" value="P-loop_NTPase"/>
</dbReference>